<protein>
    <recommendedName>
        <fullName evidence="1">Phosphoserine phosphatase RsbU N-terminal domain-containing protein</fullName>
    </recommendedName>
</protein>
<evidence type="ECO:0000313" key="3">
    <source>
        <dbReference type="Proteomes" id="UP000246018"/>
    </source>
</evidence>
<proteinExistence type="predicted"/>
<accession>A0A2T8FF44</accession>
<dbReference type="AlphaFoldDB" id="A0A2T8FF44"/>
<dbReference type="EMBL" id="QDGZ01000001">
    <property type="protein sequence ID" value="PVG84310.1"/>
    <property type="molecule type" value="Genomic_DNA"/>
</dbReference>
<feature type="domain" description="Phosphoserine phosphatase RsbU N-terminal" evidence="1">
    <location>
        <begin position="12"/>
        <end position="90"/>
    </location>
</feature>
<organism evidence="2 3">
    <name type="scientific">Nocardioides gansuensis</name>
    <dbReference type="NCBI Taxonomy" id="2138300"/>
    <lineage>
        <taxon>Bacteria</taxon>
        <taxon>Bacillati</taxon>
        <taxon>Actinomycetota</taxon>
        <taxon>Actinomycetes</taxon>
        <taxon>Propionibacteriales</taxon>
        <taxon>Nocardioidaceae</taxon>
        <taxon>Nocardioides</taxon>
    </lineage>
</organism>
<name>A0A2T8FF44_9ACTN</name>
<dbReference type="Proteomes" id="UP000246018">
    <property type="component" value="Unassembled WGS sequence"/>
</dbReference>
<dbReference type="Gene3D" id="1.10.1240.30">
    <property type="entry name" value="KaiA/RbsU domain"/>
    <property type="match status" value="1"/>
</dbReference>
<sequence>MVHDAVSRLRLDYAPVMLRHLSQQDESGLQSAYELGRGAMRDSVGLLEVVRVHNEVFLEVHASSRDLEEARRTARAAAALLLELVAAFEMTQRGFMEGRPAPE</sequence>
<comment type="caution">
    <text evidence="2">The sequence shown here is derived from an EMBL/GenBank/DDBJ whole genome shotgun (WGS) entry which is preliminary data.</text>
</comment>
<dbReference type="InterPro" id="IPR017944">
    <property type="entry name" value="KaiA/RbsU_helical_domain_sf"/>
</dbReference>
<reference evidence="2 3" key="1">
    <citation type="submission" date="2018-04" db="EMBL/GenBank/DDBJ databases">
        <title>Genome of Nocardioides gansuensis WSJ-1.</title>
        <authorList>
            <person name="Wu S."/>
            <person name="Wang G."/>
        </authorList>
    </citation>
    <scope>NUCLEOTIDE SEQUENCE [LARGE SCALE GENOMIC DNA]</scope>
    <source>
        <strain evidence="2 3">WSJ-1</strain>
    </source>
</reference>
<dbReference type="InterPro" id="IPR014787">
    <property type="entry name" value="PSer_Pase_RsbU_N"/>
</dbReference>
<dbReference type="Pfam" id="PF08673">
    <property type="entry name" value="RsbU_N"/>
    <property type="match status" value="1"/>
</dbReference>
<evidence type="ECO:0000313" key="2">
    <source>
        <dbReference type="EMBL" id="PVG84310.1"/>
    </source>
</evidence>
<gene>
    <name evidence="2" type="ORF">DDE18_01385</name>
</gene>
<keyword evidence="3" id="KW-1185">Reference proteome</keyword>
<evidence type="ECO:0000259" key="1">
    <source>
        <dbReference type="Pfam" id="PF08673"/>
    </source>
</evidence>